<comment type="catalytic activity">
    <reaction evidence="13">
        <text>[(1-&gt;4)-N-acetyl-beta-D-glucosaminyl](n) + n H2O = chitosan + n acetate</text>
        <dbReference type="Rhea" id="RHEA:10464"/>
        <dbReference type="Rhea" id="RHEA-COMP:9593"/>
        <dbReference type="Rhea" id="RHEA-COMP:9597"/>
        <dbReference type="ChEBI" id="CHEBI:15377"/>
        <dbReference type="ChEBI" id="CHEBI:17029"/>
        <dbReference type="ChEBI" id="CHEBI:30089"/>
        <dbReference type="ChEBI" id="CHEBI:57704"/>
        <dbReference type="EC" id="3.5.1.41"/>
    </reaction>
    <physiologicalReaction direction="left-to-right" evidence="13">
        <dbReference type="Rhea" id="RHEA:10465"/>
    </physiologicalReaction>
</comment>
<dbReference type="Gene3D" id="3.20.20.370">
    <property type="entry name" value="Glycoside hydrolase/deacetylase"/>
    <property type="match status" value="1"/>
</dbReference>
<dbReference type="GO" id="GO:0098552">
    <property type="term" value="C:side of membrane"/>
    <property type="evidence" value="ECO:0007669"/>
    <property type="project" value="UniProtKB-KW"/>
</dbReference>
<proteinExistence type="predicted"/>
<evidence type="ECO:0000256" key="4">
    <source>
        <dbReference type="ARBA" id="ARBA00022622"/>
    </source>
</evidence>
<evidence type="ECO:0000256" key="12">
    <source>
        <dbReference type="ARBA" id="ARBA00024056"/>
    </source>
</evidence>
<feature type="chain" id="PRO_5008889168" description="chitin deacetylase" evidence="15">
    <location>
        <begin position="22"/>
        <end position="532"/>
    </location>
</feature>
<name>A0A1C7MJJ5_GRIFR</name>
<dbReference type="EC" id="3.5.1.41" evidence="12"/>
<keyword evidence="11" id="KW-0624">Polysaccharide degradation</keyword>
<gene>
    <name evidence="17" type="ORF">A0H81_04067</name>
</gene>
<evidence type="ECO:0000259" key="16">
    <source>
        <dbReference type="PROSITE" id="PS51677"/>
    </source>
</evidence>
<evidence type="ECO:0000313" key="17">
    <source>
        <dbReference type="EMBL" id="OBZ76599.1"/>
    </source>
</evidence>
<keyword evidence="7" id="KW-0119">Carbohydrate metabolism</keyword>
<evidence type="ECO:0000256" key="14">
    <source>
        <dbReference type="SAM" id="MobiDB-lite"/>
    </source>
</evidence>
<sequence>MSPSFSSLLLLLATLAPLASSASTLPTPTSHDAHDHAISKHLPAAWYQPDDHPVRALFRRQEQTDGVTYPTVGSPTWSAAYPSDSADPSKLPKPWVDALNAAVSAGKIPNIPIPTMGSDGNPAYPKGYDPNSPTVCSATYHFDDGPLDTSPKLYEFLQNNSVRATHFMIGTNILQYPTEFLFAFETLQDDIAVHTWTHPYMTTLSNLEVLGELGWTMQIIHNSTGGRIPKYWRPPYGDSDVRVGAIAREVFGLITVMWNQDTEDWSIGDSGGTTTAKVQANMKKWLTGPKSPGLIILEHELTNATVQNFIQAFPMIGQNSWEIVSVAQLSGSDAYQNSANSIDAVTPVNGVLYNGTAPNVTSTTAASNSSSSNASSSDNASSTSTSDTPTKPTVDSKQQKNGAHALIDALPWRTAGSSPALACSPPPPSCHSGGRGMLDVCMMDRIQGCSLPLCGQSAIHPILLDMLLGTLSLLFVGPPPDIIYHYLYIIRIRTDSPTYQHALYSAHTFYVHVPTARPTRSDLSGTTIRIRH</sequence>
<keyword evidence="3" id="KW-1003">Cell membrane</keyword>
<evidence type="ECO:0000256" key="6">
    <source>
        <dbReference type="ARBA" id="ARBA00023136"/>
    </source>
</evidence>
<feature type="domain" description="NodB homology" evidence="16">
    <location>
        <begin position="136"/>
        <end position="324"/>
    </location>
</feature>
<dbReference type="GO" id="GO:0000272">
    <property type="term" value="P:polysaccharide catabolic process"/>
    <property type="evidence" value="ECO:0007669"/>
    <property type="project" value="UniProtKB-KW"/>
</dbReference>
<dbReference type="EMBL" id="LUGG01000003">
    <property type="protein sequence ID" value="OBZ76599.1"/>
    <property type="molecule type" value="Genomic_DNA"/>
</dbReference>
<dbReference type="GO" id="GO:0004099">
    <property type="term" value="F:chitin deacetylase activity"/>
    <property type="evidence" value="ECO:0007669"/>
    <property type="project" value="UniProtKB-EC"/>
</dbReference>
<keyword evidence="4" id="KW-0325">Glycoprotein</keyword>
<evidence type="ECO:0000256" key="10">
    <source>
        <dbReference type="ARBA" id="ARBA00023316"/>
    </source>
</evidence>
<dbReference type="InterPro" id="IPR011330">
    <property type="entry name" value="Glyco_hydro/deAcase_b/a-brl"/>
</dbReference>
<dbReference type="PROSITE" id="PS51677">
    <property type="entry name" value="NODB"/>
    <property type="match status" value="1"/>
</dbReference>
<keyword evidence="6" id="KW-0472">Membrane</keyword>
<accession>A0A1C7MJJ5</accession>
<dbReference type="GO" id="GO:0005886">
    <property type="term" value="C:plasma membrane"/>
    <property type="evidence" value="ECO:0007669"/>
    <property type="project" value="UniProtKB-SubCell"/>
</dbReference>
<dbReference type="PANTHER" id="PTHR10587:SF135">
    <property type="entry name" value="CHITIN DEACETYLASE 3"/>
    <property type="match status" value="1"/>
</dbReference>
<evidence type="ECO:0000256" key="3">
    <source>
        <dbReference type="ARBA" id="ARBA00022475"/>
    </source>
</evidence>
<keyword evidence="18" id="KW-1185">Reference proteome</keyword>
<dbReference type="SUPFAM" id="SSF88713">
    <property type="entry name" value="Glycoside hydrolase/deacetylase"/>
    <property type="match status" value="1"/>
</dbReference>
<comment type="caution">
    <text evidence="17">The sequence shown here is derived from an EMBL/GenBank/DDBJ whole genome shotgun (WGS) entry which is preliminary data.</text>
</comment>
<keyword evidence="5" id="KW-0146">Chitin degradation</keyword>
<dbReference type="Pfam" id="PF01522">
    <property type="entry name" value="Polysacc_deac_1"/>
    <property type="match status" value="1"/>
</dbReference>
<feature type="compositionally biased region" description="Low complexity" evidence="14">
    <location>
        <begin position="362"/>
        <end position="396"/>
    </location>
</feature>
<keyword evidence="9" id="KW-0449">Lipoprotein</keyword>
<keyword evidence="8" id="KW-0170">Cobalt</keyword>
<organism evidence="17 18">
    <name type="scientific">Grifola frondosa</name>
    <name type="common">Maitake</name>
    <name type="synonym">Polyporus frondosus</name>
    <dbReference type="NCBI Taxonomy" id="5627"/>
    <lineage>
        <taxon>Eukaryota</taxon>
        <taxon>Fungi</taxon>
        <taxon>Dikarya</taxon>
        <taxon>Basidiomycota</taxon>
        <taxon>Agaricomycotina</taxon>
        <taxon>Agaricomycetes</taxon>
        <taxon>Polyporales</taxon>
        <taxon>Grifolaceae</taxon>
        <taxon>Grifola</taxon>
    </lineage>
</organism>
<evidence type="ECO:0000256" key="5">
    <source>
        <dbReference type="ARBA" id="ARBA00023024"/>
    </source>
</evidence>
<comment type="cofactor">
    <cofactor evidence="1">
        <name>Co(2+)</name>
        <dbReference type="ChEBI" id="CHEBI:48828"/>
    </cofactor>
</comment>
<comment type="subcellular location">
    <subcellularLocation>
        <location evidence="2">Cell membrane</location>
        <topology evidence="2">Lipid-anchor</topology>
        <topology evidence="2">GPI-anchor</topology>
    </subcellularLocation>
</comment>
<dbReference type="InterPro" id="IPR050248">
    <property type="entry name" value="Polysacc_deacetylase_ArnD"/>
</dbReference>
<evidence type="ECO:0000256" key="7">
    <source>
        <dbReference type="ARBA" id="ARBA00023277"/>
    </source>
</evidence>
<evidence type="ECO:0000256" key="13">
    <source>
        <dbReference type="ARBA" id="ARBA00048494"/>
    </source>
</evidence>
<dbReference type="GO" id="GO:0009272">
    <property type="term" value="P:fungal-type cell wall biogenesis"/>
    <property type="evidence" value="ECO:0007669"/>
    <property type="project" value="UniProtKB-ARBA"/>
</dbReference>
<feature type="region of interest" description="Disordered" evidence="14">
    <location>
        <begin position="362"/>
        <end position="401"/>
    </location>
</feature>
<evidence type="ECO:0000313" key="18">
    <source>
        <dbReference type="Proteomes" id="UP000092993"/>
    </source>
</evidence>
<reference evidence="17 18" key="1">
    <citation type="submission" date="2016-03" db="EMBL/GenBank/DDBJ databases">
        <title>Whole genome sequencing of Grifola frondosa 9006-11.</title>
        <authorList>
            <person name="Min B."/>
            <person name="Park H."/>
            <person name="Kim J.-G."/>
            <person name="Cho H."/>
            <person name="Oh Y.-L."/>
            <person name="Kong W.-S."/>
            <person name="Choi I.-G."/>
        </authorList>
    </citation>
    <scope>NUCLEOTIDE SEQUENCE [LARGE SCALE GENOMIC DNA]</scope>
    <source>
        <strain evidence="17 18">9006-11</strain>
    </source>
</reference>
<dbReference type="PANTHER" id="PTHR10587">
    <property type="entry name" value="GLYCOSYL TRANSFERASE-RELATED"/>
    <property type="match status" value="1"/>
</dbReference>
<keyword evidence="15" id="KW-0732">Signal</keyword>
<evidence type="ECO:0000256" key="9">
    <source>
        <dbReference type="ARBA" id="ARBA00023288"/>
    </source>
</evidence>
<feature type="signal peptide" evidence="15">
    <location>
        <begin position="1"/>
        <end position="21"/>
    </location>
</feature>
<protein>
    <recommendedName>
        <fullName evidence="12">chitin deacetylase</fullName>
        <ecNumber evidence="12">3.5.1.41</ecNumber>
    </recommendedName>
</protein>
<evidence type="ECO:0000256" key="2">
    <source>
        <dbReference type="ARBA" id="ARBA00004609"/>
    </source>
</evidence>
<dbReference type="AlphaFoldDB" id="A0A1C7MJJ5"/>
<dbReference type="OrthoDB" id="407355at2759"/>
<dbReference type="Proteomes" id="UP000092993">
    <property type="component" value="Unassembled WGS sequence"/>
</dbReference>
<evidence type="ECO:0000256" key="8">
    <source>
        <dbReference type="ARBA" id="ARBA00023285"/>
    </source>
</evidence>
<dbReference type="GO" id="GO:0071555">
    <property type="term" value="P:cell wall organization"/>
    <property type="evidence" value="ECO:0007669"/>
    <property type="project" value="UniProtKB-KW"/>
</dbReference>
<dbReference type="InterPro" id="IPR002509">
    <property type="entry name" value="NODB_dom"/>
</dbReference>
<evidence type="ECO:0000256" key="15">
    <source>
        <dbReference type="SAM" id="SignalP"/>
    </source>
</evidence>
<dbReference type="STRING" id="5627.A0A1C7MJJ5"/>
<keyword evidence="4" id="KW-0336">GPI-anchor</keyword>
<dbReference type="GO" id="GO:0006032">
    <property type="term" value="P:chitin catabolic process"/>
    <property type="evidence" value="ECO:0007669"/>
    <property type="project" value="UniProtKB-KW"/>
</dbReference>
<keyword evidence="10" id="KW-0961">Cell wall biogenesis/degradation</keyword>
<evidence type="ECO:0000256" key="1">
    <source>
        <dbReference type="ARBA" id="ARBA00001941"/>
    </source>
</evidence>
<evidence type="ECO:0000256" key="11">
    <source>
        <dbReference type="ARBA" id="ARBA00023326"/>
    </source>
</evidence>